<organism evidence="2 3">
    <name type="scientific">Pipistrellus kuhlii</name>
    <name type="common">Kuhl's pipistrelle</name>
    <dbReference type="NCBI Taxonomy" id="59472"/>
    <lineage>
        <taxon>Eukaryota</taxon>
        <taxon>Metazoa</taxon>
        <taxon>Chordata</taxon>
        <taxon>Craniata</taxon>
        <taxon>Vertebrata</taxon>
        <taxon>Euteleostomi</taxon>
        <taxon>Mammalia</taxon>
        <taxon>Eutheria</taxon>
        <taxon>Laurasiatheria</taxon>
        <taxon>Chiroptera</taxon>
        <taxon>Yangochiroptera</taxon>
        <taxon>Vespertilionidae</taxon>
        <taxon>Pipistrellus</taxon>
    </lineage>
</organism>
<reference evidence="2 3" key="1">
    <citation type="journal article" date="2020" name="Nature">
        <title>Six reference-quality genomes reveal evolution of bat adaptations.</title>
        <authorList>
            <person name="Jebb D."/>
            <person name="Huang Z."/>
            <person name="Pippel M."/>
            <person name="Hughes G.M."/>
            <person name="Lavrichenko K."/>
            <person name="Devanna P."/>
            <person name="Winkler S."/>
            <person name="Jermiin L.S."/>
            <person name="Skirmuntt E.C."/>
            <person name="Katzourakis A."/>
            <person name="Burkitt-Gray L."/>
            <person name="Ray D.A."/>
            <person name="Sullivan K.A.M."/>
            <person name="Roscito J.G."/>
            <person name="Kirilenko B.M."/>
            <person name="Davalos L.M."/>
            <person name="Corthals A.P."/>
            <person name="Power M.L."/>
            <person name="Jones G."/>
            <person name="Ransome R.D."/>
            <person name="Dechmann D.K.N."/>
            <person name="Locatelli A.G."/>
            <person name="Puechmaille S.J."/>
            <person name="Fedrigo O."/>
            <person name="Jarvis E.D."/>
            <person name="Hiller M."/>
            <person name="Vernes S.C."/>
            <person name="Myers E.W."/>
            <person name="Teeling E.C."/>
        </authorList>
    </citation>
    <scope>NUCLEOTIDE SEQUENCE [LARGE SCALE GENOMIC DNA]</scope>
    <source>
        <strain evidence="2">MPipKuh1</strain>
        <tissue evidence="2">Flight muscle</tissue>
    </source>
</reference>
<name>A0A7J7S437_PIPKU</name>
<feature type="compositionally biased region" description="Polar residues" evidence="1">
    <location>
        <begin position="313"/>
        <end position="326"/>
    </location>
</feature>
<dbReference type="Proteomes" id="UP000558488">
    <property type="component" value="Unassembled WGS sequence"/>
</dbReference>
<comment type="caution">
    <text evidence="2">The sequence shown here is derived from an EMBL/GenBank/DDBJ whole genome shotgun (WGS) entry which is preliminary data.</text>
</comment>
<evidence type="ECO:0000313" key="2">
    <source>
        <dbReference type="EMBL" id="KAF6283093.1"/>
    </source>
</evidence>
<feature type="region of interest" description="Disordered" evidence="1">
    <location>
        <begin position="131"/>
        <end position="150"/>
    </location>
</feature>
<accession>A0A7J7S437</accession>
<proteinExistence type="predicted"/>
<feature type="region of interest" description="Disordered" evidence="1">
    <location>
        <begin position="297"/>
        <end position="358"/>
    </location>
</feature>
<feature type="compositionally biased region" description="Basic and acidic residues" evidence="1">
    <location>
        <begin position="192"/>
        <end position="201"/>
    </location>
</feature>
<evidence type="ECO:0000313" key="3">
    <source>
        <dbReference type="Proteomes" id="UP000558488"/>
    </source>
</evidence>
<dbReference type="AlphaFoldDB" id="A0A7J7S437"/>
<dbReference type="EMBL" id="JACAGB010000053">
    <property type="protein sequence ID" value="KAF6283093.1"/>
    <property type="molecule type" value="Genomic_DNA"/>
</dbReference>
<sequence>MRGYPPSAPSFTCAALAHLPAAAETPKTFYFQRLCLLFGEGGGGFLTGSALVPPRMPRLAPLFSVPVHSPLVPCPPWALSVSPRTDGASFGLSALAAVSVAARSGRLRGGGEDGGRGTQVSRVGLVLPQAGVSSCSPARPPPGPRRIRGERRVRVAPSGCGCSWGLCPPALVGIVLAPSAPRKGGPGTAAGKSDDLGRRPGEQAGSGSETGPPWPYLAPAAPRGLVSTVEGPPCRHGDPRGVGGACRCAGVCLCAPAPADGAAVALLSGHRSPAWQPGVEGPLRLWSCLWPRAGPRPEEGWGWGPDGVPAAALQSQPPATSGSAQPWSHRIVLRLHAASTVSPRPRRDGSGSAIVTGD</sequence>
<keyword evidence="3" id="KW-1185">Reference proteome</keyword>
<protein>
    <submittedName>
        <fullName evidence="2">Uncharacterized protein</fullName>
    </submittedName>
</protein>
<evidence type="ECO:0000256" key="1">
    <source>
        <dbReference type="SAM" id="MobiDB-lite"/>
    </source>
</evidence>
<gene>
    <name evidence="2" type="ORF">mPipKuh1_010183</name>
</gene>
<feature type="region of interest" description="Disordered" evidence="1">
    <location>
        <begin position="181"/>
        <end position="220"/>
    </location>
</feature>